<dbReference type="PROSITE" id="PS50977">
    <property type="entry name" value="HTH_TETR_2"/>
    <property type="match status" value="1"/>
</dbReference>
<evidence type="ECO:0000256" key="2">
    <source>
        <dbReference type="ARBA" id="ARBA00023125"/>
    </source>
</evidence>
<organism evidence="7 8">
    <name type="scientific">Planomonospora parontospora</name>
    <dbReference type="NCBI Taxonomy" id="58119"/>
    <lineage>
        <taxon>Bacteria</taxon>
        <taxon>Bacillati</taxon>
        <taxon>Actinomycetota</taxon>
        <taxon>Actinomycetes</taxon>
        <taxon>Streptosporangiales</taxon>
        <taxon>Streptosporangiaceae</taxon>
        <taxon>Planomonospora</taxon>
    </lineage>
</organism>
<evidence type="ECO:0000259" key="6">
    <source>
        <dbReference type="PROSITE" id="PS50977"/>
    </source>
</evidence>
<dbReference type="InterPro" id="IPR054129">
    <property type="entry name" value="DesT_TetR_C"/>
</dbReference>
<dbReference type="Proteomes" id="UP000627984">
    <property type="component" value="Unassembled WGS sequence"/>
</dbReference>
<feature type="DNA-binding region" description="H-T-H motif" evidence="4">
    <location>
        <begin position="126"/>
        <end position="145"/>
    </location>
</feature>
<dbReference type="PROSITE" id="PS01081">
    <property type="entry name" value="HTH_TETR_1"/>
    <property type="match status" value="1"/>
</dbReference>
<proteinExistence type="predicted"/>
<dbReference type="AlphaFoldDB" id="A0AA37F4F4"/>
<name>A0AA37F4F4_9ACTN</name>
<dbReference type="PANTHER" id="PTHR30055:SF227">
    <property type="entry name" value="TRANSCRIPTIONAL REGULATORY PROTEIN (PROBABLY TETR-FAMILY)-RELATED"/>
    <property type="match status" value="1"/>
</dbReference>
<dbReference type="FunFam" id="1.10.10.60:FF:000141">
    <property type="entry name" value="TetR family transcriptional regulator"/>
    <property type="match status" value="1"/>
</dbReference>
<evidence type="ECO:0000313" key="8">
    <source>
        <dbReference type="Proteomes" id="UP000627984"/>
    </source>
</evidence>
<dbReference type="InterPro" id="IPR023772">
    <property type="entry name" value="DNA-bd_HTH_TetR-type_CS"/>
</dbReference>
<feature type="region of interest" description="Disordered" evidence="5">
    <location>
        <begin position="288"/>
        <end position="320"/>
    </location>
</feature>
<feature type="compositionally biased region" description="Basic and acidic residues" evidence="5">
    <location>
        <begin position="298"/>
        <end position="320"/>
    </location>
</feature>
<dbReference type="SUPFAM" id="SSF48498">
    <property type="entry name" value="Tetracyclin repressor-like, C-terminal domain"/>
    <property type="match status" value="1"/>
</dbReference>
<protein>
    <recommendedName>
        <fullName evidence="6">HTH tetR-type domain-containing protein</fullName>
    </recommendedName>
</protein>
<evidence type="ECO:0000256" key="3">
    <source>
        <dbReference type="ARBA" id="ARBA00023163"/>
    </source>
</evidence>
<dbReference type="GO" id="GO:0000976">
    <property type="term" value="F:transcription cis-regulatory region binding"/>
    <property type="evidence" value="ECO:0007669"/>
    <property type="project" value="TreeGrafter"/>
</dbReference>
<dbReference type="PANTHER" id="PTHR30055">
    <property type="entry name" value="HTH-TYPE TRANSCRIPTIONAL REGULATOR RUTR"/>
    <property type="match status" value="1"/>
</dbReference>
<evidence type="ECO:0000256" key="1">
    <source>
        <dbReference type="ARBA" id="ARBA00023015"/>
    </source>
</evidence>
<sequence>MEADRPAGSVPAGPVATAVPGPPVPVGPAGGSGGPPVPVGPAASTGRAPAVPRTARRSAPGTALAVLPGAALAAAPSRTVPASPVAGVIIERVNEPRRRMTGKERREQLIQVSRTLFAEKGFDGTSVEEIAASAHVSKPVVYEHFGGKEGVYAVVVDREMQKLLSMVTEALSASHALVKLERAALALLAYVEENSEGFRILVRDSHAASGTGTFASLINDIASQVEDVMVAEFAGRGYDPKLAPMYAQMLVGMVALTGQWWLDVRTPSREEVAAHLVNLSWNGLTGLDPRPRLTATSREAERRRPVAPRPTDKELREREKARERELKELERIREREQREAEKLAREQEKARQRELREREKARERELKEQERLLREQEKARERELRELEKIRLREARAAEREAARLAKAAGREAEQEASRSRE</sequence>
<evidence type="ECO:0000256" key="4">
    <source>
        <dbReference type="PROSITE-ProRule" id="PRU00335"/>
    </source>
</evidence>
<keyword evidence="3" id="KW-0804">Transcription</keyword>
<dbReference type="InterPro" id="IPR036271">
    <property type="entry name" value="Tet_transcr_reg_TetR-rel_C_sf"/>
</dbReference>
<dbReference type="PRINTS" id="PR00455">
    <property type="entry name" value="HTHTETR"/>
</dbReference>
<dbReference type="Gene3D" id="1.10.357.10">
    <property type="entry name" value="Tetracycline Repressor, domain 2"/>
    <property type="match status" value="1"/>
</dbReference>
<dbReference type="Pfam" id="PF21943">
    <property type="entry name" value="TetR_C_46"/>
    <property type="match status" value="1"/>
</dbReference>
<reference evidence="7" key="2">
    <citation type="submission" date="2022-09" db="EMBL/GenBank/DDBJ databases">
        <authorList>
            <person name="Sun Q."/>
            <person name="Ohkuma M."/>
        </authorList>
    </citation>
    <scope>NUCLEOTIDE SEQUENCE</scope>
    <source>
        <strain evidence="7">JCM 3093</strain>
    </source>
</reference>
<dbReference type="SUPFAM" id="SSF46689">
    <property type="entry name" value="Homeodomain-like"/>
    <property type="match status" value="1"/>
</dbReference>
<dbReference type="GO" id="GO:0003700">
    <property type="term" value="F:DNA-binding transcription factor activity"/>
    <property type="evidence" value="ECO:0007669"/>
    <property type="project" value="TreeGrafter"/>
</dbReference>
<dbReference type="InterPro" id="IPR001647">
    <property type="entry name" value="HTH_TetR"/>
</dbReference>
<dbReference type="InterPro" id="IPR050109">
    <property type="entry name" value="HTH-type_TetR-like_transc_reg"/>
</dbReference>
<evidence type="ECO:0000313" key="7">
    <source>
        <dbReference type="EMBL" id="GGK67484.1"/>
    </source>
</evidence>
<gene>
    <name evidence="7" type="ORF">GCM10010126_28690</name>
</gene>
<feature type="domain" description="HTH tetR-type" evidence="6">
    <location>
        <begin position="103"/>
        <end position="163"/>
    </location>
</feature>
<comment type="caution">
    <text evidence="7">The sequence shown here is derived from an EMBL/GenBank/DDBJ whole genome shotgun (WGS) entry which is preliminary data.</text>
</comment>
<reference evidence="7" key="1">
    <citation type="journal article" date="2014" name="Int. J. Syst. Evol. Microbiol.">
        <title>Complete genome sequence of Corynebacterium casei LMG S-19264T (=DSM 44701T), isolated from a smear-ripened cheese.</title>
        <authorList>
            <consortium name="US DOE Joint Genome Institute (JGI-PGF)"/>
            <person name="Walter F."/>
            <person name="Albersmeier A."/>
            <person name="Kalinowski J."/>
            <person name="Ruckert C."/>
        </authorList>
    </citation>
    <scope>NUCLEOTIDE SEQUENCE</scope>
    <source>
        <strain evidence="7">JCM 3093</strain>
    </source>
</reference>
<dbReference type="GO" id="GO:0045892">
    <property type="term" value="P:negative regulation of DNA-templated transcription"/>
    <property type="evidence" value="ECO:0007669"/>
    <property type="project" value="UniProtKB-ARBA"/>
</dbReference>
<dbReference type="EMBL" id="BMQD01000008">
    <property type="protein sequence ID" value="GGK67484.1"/>
    <property type="molecule type" value="Genomic_DNA"/>
</dbReference>
<dbReference type="InterPro" id="IPR009057">
    <property type="entry name" value="Homeodomain-like_sf"/>
</dbReference>
<feature type="region of interest" description="Disordered" evidence="5">
    <location>
        <begin position="337"/>
        <end position="372"/>
    </location>
</feature>
<dbReference type="Pfam" id="PF00440">
    <property type="entry name" value="TetR_N"/>
    <property type="match status" value="1"/>
</dbReference>
<evidence type="ECO:0000256" key="5">
    <source>
        <dbReference type="SAM" id="MobiDB-lite"/>
    </source>
</evidence>
<keyword evidence="2 4" id="KW-0238">DNA-binding</keyword>
<accession>A0AA37F4F4</accession>
<feature type="compositionally biased region" description="Low complexity" evidence="5">
    <location>
        <begin position="1"/>
        <end position="19"/>
    </location>
</feature>
<feature type="region of interest" description="Disordered" evidence="5">
    <location>
        <begin position="1"/>
        <end position="57"/>
    </location>
</feature>
<keyword evidence="1" id="KW-0805">Transcription regulation</keyword>
<feature type="region of interest" description="Disordered" evidence="5">
    <location>
        <begin position="399"/>
        <end position="422"/>
    </location>
</feature>